<gene>
    <name evidence="2" type="ORF">LCGC14_1075700</name>
</gene>
<evidence type="ECO:0000259" key="1">
    <source>
        <dbReference type="Pfam" id="PF12724"/>
    </source>
</evidence>
<name>A0A0F9PZX4_9ZZZZ</name>
<reference evidence="2" key="1">
    <citation type="journal article" date="2015" name="Nature">
        <title>Complex archaea that bridge the gap between prokaryotes and eukaryotes.</title>
        <authorList>
            <person name="Spang A."/>
            <person name="Saw J.H."/>
            <person name="Jorgensen S.L."/>
            <person name="Zaremba-Niedzwiedzka K."/>
            <person name="Martijn J."/>
            <person name="Lind A.E."/>
            <person name="van Eijk R."/>
            <person name="Schleper C."/>
            <person name="Guy L."/>
            <person name="Ettema T.J."/>
        </authorList>
    </citation>
    <scope>NUCLEOTIDE SEQUENCE</scope>
</reference>
<evidence type="ECO:0000313" key="2">
    <source>
        <dbReference type="EMBL" id="KKN06596.1"/>
    </source>
</evidence>
<protein>
    <recommendedName>
        <fullName evidence="1">Flavodoxin domain-containing protein</fullName>
    </recommendedName>
</protein>
<dbReference type="AlphaFoldDB" id="A0A0F9PZX4"/>
<dbReference type="EMBL" id="LAZR01004672">
    <property type="protein sequence ID" value="KKN06596.1"/>
    <property type="molecule type" value="Genomic_DNA"/>
</dbReference>
<comment type="caution">
    <text evidence="2">The sequence shown here is derived from an EMBL/GenBank/DDBJ whole genome shotgun (WGS) entry which is preliminary data.</text>
</comment>
<accession>A0A0F9PZX4</accession>
<sequence>MNGIIIYQSKYGSTKQYAHWLKEETGFEAYDLIHSPLEAISNADLVILGCSIFADKPKMAAWINENWDYFQDKKLILYTTSGSPPTSERIHQGFKDSFADDIRDSIKYFPLGGKYVYKDLTLLDKLIMKLGIMAEKDPDEKERMKLDSDNVIKENITLLVNYLKEAKEAA</sequence>
<dbReference type="SUPFAM" id="SSF52218">
    <property type="entry name" value="Flavoproteins"/>
    <property type="match status" value="1"/>
</dbReference>
<dbReference type="Gene3D" id="3.40.50.360">
    <property type="match status" value="1"/>
</dbReference>
<feature type="domain" description="Flavodoxin" evidence="1">
    <location>
        <begin position="4"/>
        <end position="138"/>
    </location>
</feature>
<dbReference type="InterPro" id="IPR026816">
    <property type="entry name" value="Flavodoxin_dom"/>
</dbReference>
<proteinExistence type="predicted"/>
<dbReference type="InterPro" id="IPR029039">
    <property type="entry name" value="Flavoprotein-like_sf"/>
</dbReference>
<dbReference type="Pfam" id="PF12724">
    <property type="entry name" value="Flavodoxin_5"/>
    <property type="match status" value="1"/>
</dbReference>
<organism evidence="2">
    <name type="scientific">marine sediment metagenome</name>
    <dbReference type="NCBI Taxonomy" id="412755"/>
    <lineage>
        <taxon>unclassified sequences</taxon>
        <taxon>metagenomes</taxon>
        <taxon>ecological metagenomes</taxon>
    </lineage>
</organism>